<dbReference type="InterPro" id="IPR013320">
    <property type="entry name" value="ConA-like_dom_sf"/>
</dbReference>
<accession>A0A9W9Y9A3</accession>
<dbReference type="PROSITE" id="PS50060">
    <property type="entry name" value="MAM_2"/>
    <property type="match status" value="1"/>
</dbReference>
<dbReference type="OrthoDB" id="5980359at2759"/>
<dbReference type="Proteomes" id="UP001163046">
    <property type="component" value="Unassembled WGS sequence"/>
</dbReference>
<dbReference type="CDD" id="cd06263">
    <property type="entry name" value="MAM"/>
    <property type="match status" value="1"/>
</dbReference>
<gene>
    <name evidence="2" type="ORF">OS493_027456</name>
</gene>
<dbReference type="GO" id="GO:0016020">
    <property type="term" value="C:membrane"/>
    <property type="evidence" value="ECO:0007669"/>
    <property type="project" value="InterPro"/>
</dbReference>
<dbReference type="AlphaFoldDB" id="A0A9W9Y9A3"/>
<proteinExistence type="predicted"/>
<dbReference type="Pfam" id="PF00629">
    <property type="entry name" value="MAM"/>
    <property type="match status" value="1"/>
</dbReference>
<comment type="caution">
    <text evidence="2">The sequence shown here is derived from an EMBL/GenBank/DDBJ whole genome shotgun (WGS) entry which is preliminary data.</text>
</comment>
<dbReference type="InterPro" id="IPR000998">
    <property type="entry name" value="MAM_dom"/>
</dbReference>
<dbReference type="SUPFAM" id="SSF49899">
    <property type="entry name" value="Concanavalin A-like lectins/glucanases"/>
    <property type="match status" value="2"/>
</dbReference>
<name>A0A9W9Y9A3_9CNID</name>
<evidence type="ECO:0000313" key="2">
    <source>
        <dbReference type="EMBL" id="KAJ7326512.1"/>
    </source>
</evidence>
<dbReference type="Gene3D" id="2.60.120.200">
    <property type="match status" value="2"/>
</dbReference>
<evidence type="ECO:0000313" key="3">
    <source>
        <dbReference type="Proteomes" id="UP001163046"/>
    </source>
</evidence>
<dbReference type="SMART" id="SM00137">
    <property type="entry name" value="MAM"/>
    <property type="match status" value="1"/>
</dbReference>
<sequence>MQGNWDATWVWNFFFPPFKTRYLRIIPQECDFCCMKVHLHSQYIALTNYIIASGGEHAKREGFALHYTYNIPQNKSSYHLTFATSTKRWSMELHRIPDIPIGWLHVTITWSAVWGLKYYEDGRLVKEKVNFELTGSSNEFDRVQIGKAPSVKSNTYTLRFQMSDLVFWYDFLSQAVVKQGLDLSDANRIWSHEQRTMNFDWTSQTNCTPTDGTGPCYGETEKFMYIESSFPRAKGDKARLESRLTVPVRNCLTFWYHMHGNTTGRLNVYLRSHSSNAEILTWRLAGSHGNVWRKGEIPINHIYAYQVIMEGVVGGYLGDIAISGVVLSVNGNCSFTPEEARVRIARKCL</sequence>
<protein>
    <recommendedName>
        <fullName evidence="1">MAM domain-containing protein</fullName>
    </recommendedName>
</protein>
<dbReference type="InterPro" id="IPR051560">
    <property type="entry name" value="MAM_domain-containing"/>
</dbReference>
<dbReference type="PANTHER" id="PTHR23282:SF101">
    <property type="entry name" value="MAM DOMAIN-CONTAINING PROTEIN"/>
    <property type="match status" value="1"/>
</dbReference>
<reference evidence="2" key="1">
    <citation type="submission" date="2023-01" db="EMBL/GenBank/DDBJ databases">
        <title>Genome assembly of the deep-sea coral Lophelia pertusa.</title>
        <authorList>
            <person name="Herrera S."/>
            <person name="Cordes E."/>
        </authorList>
    </citation>
    <scope>NUCLEOTIDE SEQUENCE</scope>
    <source>
        <strain evidence="2">USNM1676648</strain>
        <tissue evidence="2">Polyp</tissue>
    </source>
</reference>
<keyword evidence="3" id="KW-1185">Reference proteome</keyword>
<organism evidence="2 3">
    <name type="scientific">Desmophyllum pertusum</name>
    <dbReference type="NCBI Taxonomy" id="174260"/>
    <lineage>
        <taxon>Eukaryota</taxon>
        <taxon>Metazoa</taxon>
        <taxon>Cnidaria</taxon>
        <taxon>Anthozoa</taxon>
        <taxon>Hexacorallia</taxon>
        <taxon>Scleractinia</taxon>
        <taxon>Caryophylliina</taxon>
        <taxon>Caryophylliidae</taxon>
        <taxon>Desmophyllum</taxon>
    </lineage>
</organism>
<evidence type="ECO:0000259" key="1">
    <source>
        <dbReference type="PROSITE" id="PS50060"/>
    </source>
</evidence>
<dbReference type="EMBL" id="MU827802">
    <property type="protein sequence ID" value="KAJ7326512.1"/>
    <property type="molecule type" value="Genomic_DNA"/>
</dbReference>
<feature type="domain" description="MAM" evidence="1">
    <location>
        <begin position="190"/>
        <end position="335"/>
    </location>
</feature>
<dbReference type="PANTHER" id="PTHR23282">
    <property type="entry name" value="APICAL ENDOSOMAL GLYCOPROTEIN PRECURSOR"/>
    <property type="match status" value="1"/>
</dbReference>